<evidence type="ECO:0000313" key="3">
    <source>
        <dbReference type="Proteomes" id="UP001278500"/>
    </source>
</evidence>
<comment type="caution">
    <text evidence="2">The sequence shown here is derived from an EMBL/GenBank/DDBJ whole genome shotgun (WGS) entry which is preliminary data.</text>
</comment>
<dbReference type="GeneID" id="87860097"/>
<evidence type="ECO:0000256" key="1">
    <source>
        <dbReference type="SAM" id="MobiDB-lite"/>
    </source>
</evidence>
<dbReference type="Proteomes" id="UP001278500">
    <property type="component" value="Unassembled WGS sequence"/>
</dbReference>
<gene>
    <name evidence="2" type="ORF">B0H65DRAFT_285747</name>
</gene>
<feature type="region of interest" description="Disordered" evidence="1">
    <location>
        <begin position="1"/>
        <end position="154"/>
    </location>
</feature>
<protein>
    <submittedName>
        <fullName evidence="2">Uncharacterized protein</fullName>
    </submittedName>
</protein>
<proteinExistence type="predicted"/>
<keyword evidence="3" id="KW-1185">Reference proteome</keyword>
<feature type="compositionally biased region" description="Polar residues" evidence="1">
    <location>
        <begin position="43"/>
        <end position="81"/>
    </location>
</feature>
<name>A0AAE0J9S8_9PEZI</name>
<accession>A0AAE0J9S8</accession>
<reference evidence="2" key="1">
    <citation type="journal article" date="2023" name="Mol. Phylogenet. Evol.">
        <title>Genome-scale phylogeny and comparative genomics of the fungal order Sordariales.</title>
        <authorList>
            <person name="Hensen N."/>
            <person name="Bonometti L."/>
            <person name="Westerberg I."/>
            <person name="Brannstrom I.O."/>
            <person name="Guillou S."/>
            <person name="Cros-Aarteil S."/>
            <person name="Calhoun S."/>
            <person name="Haridas S."/>
            <person name="Kuo A."/>
            <person name="Mondo S."/>
            <person name="Pangilinan J."/>
            <person name="Riley R."/>
            <person name="LaButti K."/>
            <person name="Andreopoulos B."/>
            <person name="Lipzen A."/>
            <person name="Chen C."/>
            <person name="Yan M."/>
            <person name="Daum C."/>
            <person name="Ng V."/>
            <person name="Clum A."/>
            <person name="Steindorff A."/>
            <person name="Ohm R.A."/>
            <person name="Martin F."/>
            <person name="Silar P."/>
            <person name="Natvig D.O."/>
            <person name="Lalanne C."/>
            <person name="Gautier V."/>
            <person name="Ament-Velasquez S.L."/>
            <person name="Kruys A."/>
            <person name="Hutchinson M.I."/>
            <person name="Powell A.J."/>
            <person name="Barry K."/>
            <person name="Miller A.N."/>
            <person name="Grigoriev I.V."/>
            <person name="Debuchy R."/>
            <person name="Gladieux P."/>
            <person name="Hiltunen Thoren M."/>
            <person name="Johannesson H."/>
        </authorList>
    </citation>
    <scope>NUCLEOTIDE SEQUENCE</scope>
    <source>
        <strain evidence="2">CBS 560.94</strain>
    </source>
</reference>
<feature type="compositionally biased region" description="Acidic residues" evidence="1">
    <location>
        <begin position="103"/>
        <end position="112"/>
    </location>
</feature>
<dbReference type="AlphaFoldDB" id="A0AAE0J9S8"/>
<evidence type="ECO:0000313" key="2">
    <source>
        <dbReference type="EMBL" id="KAK3338962.1"/>
    </source>
</evidence>
<reference evidence="2" key="2">
    <citation type="submission" date="2023-06" db="EMBL/GenBank/DDBJ databases">
        <authorList>
            <consortium name="Lawrence Berkeley National Laboratory"/>
            <person name="Haridas S."/>
            <person name="Hensen N."/>
            <person name="Bonometti L."/>
            <person name="Westerberg I."/>
            <person name="Brannstrom I.O."/>
            <person name="Guillou S."/>
            <person name="Cros-Aarteil S."/>
            <person name="Calhoun S."/>
            <person name="Kuo A."/>
            <person name="Mondo S."/>
            <person name="Pangilinan J."/>
            <person name="Riley R."/>
            <person name="Labutti K."/>
            <person name="Andreopoulos B."/>
            <person name="Lipzen A."/>
            <person name="Chen C."/>
            <person name="Yanf M."/>
            <person name="Daum C."/>
            <person name="Ng V."/>
            <person name="Clum A."/>
            <person name="Steindorff A."/>
            <person name="Ohm R."/>
            <person name="Martin F."/>
            <person name="Silar P."/>
            <person name="Natvig D."/>
            <person name="Lalanne C."/>
            <person name="Gautier V."/>
            <person name="Ament-Velasquez S.L."/>
            <person name="Kruys A."/>
            <person name="Hutchinson M.I."/>
            <person name="Powell A.J."/>
            <person name="Barry K."/>
            <person name="Miller A.N."/>
            <person name="Grigoriev I.V."/>
            <person name="Debuchy R."/>
            <person name="Gladieux P."/>
            <person name="Thoren M.H."/>
            <person name="Johannesson H."/>
        </authorList>
    </citation>
    <scope>NUCLEOTIDE SEQUENCE</scope>
    <source>
        <strain evidence="2">CBS 560.94</strain>
    </source>
</reference>
<feature type="compositionally biased region" description="Basic residues" evidence="1">
    <location>
        <begin position="117"/>
        <end position="128"/>
    </location>
</feature>
<feature type="compositionally biased region" description="Acidic residues" evidence="1">
    <location>
        <begin position="13"/>
        <end position="25"/>
    </location>
</feature>
<dbReference type="RefSeq" id="XP_062678322.1">
    <property type="nucleotide sequence ID" value="XM_062822943.1"/>
</dbReference>
<dbReference type="EMBL" id="JAUEPP010000007">
    <property type="protein sequence ID" value="KAK3338962.1"/>
    <property type="molecule type" value="Genomic_DNA"/>
</dbReference>
<organism evidence="2 3">
    <name type="scientific">Neurospora tetraspora</name>
    <dbReference type="NCBI Taxonomy" id="94610"/>
    <lineage>
        <taxon>Eukaryota</taxon>
        <taxon>Fungi</taxon>
        <taxon>Dikarya</taxon>
        <taxon>Ascomycota</taxon>
        <taxon>Pezizomycotina</taxon>
        <taxon>Sordariomycetes</taxon>
        <taxon>Sordariomycetidae</taxon>
        <taxon>Sordariales</taxon>
        <taxon>Sordariaceae</taxon>
        <taxon>Neurospora</taxon>
    </lineage>
</organism>
<sequence>MQGRVGNRKPPSEDEGDDNEDDDSALDGHTAWSPKLHRARVTEMSSVSTLSARNTTESRPSQTPAHASRASSDQGTRSTRISLPIARSHKQTSRLNRNHSSSDQDEEEDDIDLFSRIRSRRAGQRRRPGSPVIKTEVKTEDSQSATSLHEIPFL</sequence>